<comment type="caution">
    <text evidence="2">The sequence shown here is derived from an EMBL/GenBank/DDBJ whole genome shotgun (WGS) entry which is preliminary data.</text>
</comment>
<sequence>MTTFSLHHGQSPIPFISSTVPFLRPKPTFFLCPSLIRNPFLSFHRTLPRRTGSPPVVASLSRFASEEPPQIPIGYEDDEDDPFYKEFDKHEPEDVSRKRSWTERGWAPWEEILTPEAQFARTSLDEGEEVPLTSPEAIEAFKMLTPSYRKKKIAEIGEEEYINRLFAIKGEIPDKLKTIWAGPLALQLIPPRDWPPKGWEVDKEELEFIREAHKLQSVRVDVGGGGNWVGAPGFEESLMEGLKGGKEILDAVFGENKEFETKFKEWAKANPDRLKIDDAWLMMKDDILKHYKELVGSNRDEGSKGEGIVDVEKAVKGYEEFLEKLKGKANANTENPKQEETDIVNKMAFERYKVFIKQYTEWVDANRDKLEEESYKFDQDYYPGRRKRGKDYNEEMLELPFIYPGQIYQGKVISISLYQGAFVDIGGVHDGWVPIKGNDWYWIRHHIKVGMPVLVEILAKRDPYRFRFPIEMRFVQPNIDHLM</sequence>
<dbReference type="Proteomes" id="UP000623129">
    <property type="component" value="Unassembled WGS sequence"/>
</dbReference>
<dbReference type="Gene3D" id="2.40.50.140">
    <property type="entry name" value="Nucleic acid-binding proteins"/>
    <property type="match status" value="1"/>
</dbReference>
<gene>
    <name evidence="2" type="ORF">FCM35_KLT04793</name>
</gene>
<dbReference type="EMBL" id="SWLB01000014">
    <property type="protein sequence ID" value="KAF3329462.1"/>
    <property type="molecule type" value="Genomic_DNA"/>
</dbReference>
<evidence type="ECO:0000313" key="3">
    <source>
        <dbReference type="Proteomes" id="UP000623129"/>
    </source>
</evidence>
<keyword evidence="3" id="KW-1185">Reference proteome</keyword>
<dbReference type="AlphaFoldDB" id="A0A833QZ87"/>
<protein>
    <recommendedName>
        <fullName evidence="1">S1 motif domain-containing protein</fullName>
    </recommendedName>
</protein>
<dbReference type="PANTHER" id="PTHR36371:SF1">
    <property type="entry name" value="PROTEIN PLASTID TRANSCRIPTIONALLY ACTIVE 10"/>
    <property type="match status" value="1"/>
</dbReference>
<accession>A0A833QZ87</accession>
<dbReference type="PROSITE" id="PS50126">
    <property type="entry name" value="S1"/>
    <property type="match status" value="1"/>
</dbReference>
<feature type="domain" description="S1 motif" evidence="1">
    <location>
        <begin position="405"/>
        <end position="473"/>
    </location>
</feature>
<evidence type="ECO:0000259" key="1">
    <source>
        <dbReference type="PROSITE" id="PS50126"/>
    </source>
</evidence>
<dbReference type="InterPro" id="IPR044967">
    <property type="entry name" value="PTAC10"/>
</dbReference>
<dbReference type="GO" id="GO:0003723">
    <property type="term" value="F:RNA binding"/>
    <property type="evidence" value="ECO:0007669"/>
    <property type="project" value="InterPro"/>
</dbReference>
<dbReference type="OrthoDB" id="514964at2759"/>
<dbReference type="InterPro" id="IPR012340">
    <property type="entry name" value="NA-bd_OB-fold"/>
</dbReference>
<organism evidence="2 3">
    <name type="scientific">Carex littledalei</name>
    <dbReference type="NCBI Taxonomy" id="544730"/>
    <lineage>
        <taxon>Eukaryota</taxon>
        <taxon>Viridiplantae</taxon>
        <taxon>Streptophyta</taxon>
        <taxon>Embryophyta</taxon>
        <taxon>Tracheophyta</taxon>
        <taxon>Spermatophyta</taxon>
        <taxon>Magnoliopsida</taxon>
        <taxon>Liliopsida</taxon>
        <taxon>Poales</taxon>
        <taxon>Cyperaceae</taxon>
        <taxon>Cyperoideae</taxon>
        <taxon>Cariceae</taxon>
        <taxon>Carex</taxon>
        <taxon>Carex subgen. Euthyceras</taxon>
    </lineage>
</organism>
<evidence type="ECO:0000313" key="2">
    <source>
        <dbReference type="EMBL" id="KAF3329462.1"/>
    </source>
</evidence>
<reference evidence="2" key="1">
    <citation type="submission" date="2020-01" db="EMBL/GenBank/DDBJ databases">
        <title>Genome sequence of Kobresia littledalei, the first chromosome-level genome in the family Cyperaceae.</title>
        <authorList>
            <person name="Qu G."/>
        </authorList>
    </citation>
    <scope>NUCLEOTIDE SEQUENCE</scope>
    <source>
        <strain evidence="2">C.B.Clarke</strain>
        <tissue evidence="2">Leaf</tissue>
    </source>
</reference>
<dbReference type="GO" id="GO:0000427">
    <property type="term" value="C:plastid-encoded plastid RNA polymerase complex"/>
    <property type="evidence" value="ECO:0007669"/>
    <property type="project" value="InterPro"/>
</dbReference>
<dbReference type="PANTHER" id="PTHR36371">
    <property type="entry name" value="PROTEIN PLASTID TRANSCRIPTIONALLY ACTIVE 10"/>
    <property type="match status" value="1"/>
</dbReference>
<dbReference type="SUPFAM" id="SSF50249">
    <property type="entry name" value="Nucleic acid-binding proteins"/>
    <property type="match status" value="1"/>
</dbReference>
<proteinExistence type="predicted"/>
<dbReference type="SMART" id="SM00316">
    <property type="entry name" value="S1"/>
    <property type="match status" value="1"/>
</dbReference>
<dbReference type="GO" id="GO:0009507">
    <property type="term" value="C:chloroplast"/>
    <property type="evidence" value="ECO:0007669"/>
    <property type="project" value="TreeGrafter"/>
</dbReference>
<dbReference type="InterPro" id="IPR003029">
    <property type="entry name" value="S1_domain"/>
</dbReference>
<name>A0A833QZ87_9POAL</name>